<dbReference type="Pfam" id="PF01546">
    <property type="entry name" value="Peptidase_M20"/>
    <property type="match status" value="1"/>
</dbReference>
<evidence type="ECO:0000313" key="5">
    <source>
        <dbReference type="Proteomes" id="UP001218629"/>
    </source>
</evidence>
<dbReference type="InterPro" id="IPR050072">
    <property type="entry name" value="Peptidase_M20A"/>
</dbReference>
<accession>A0ABY8ALR6</accession>
<dbReference type="RefSeq" id="WP_275310673.1">
    <property type="nucleotide sequence ID" value="NZ_CP095749.1"/>
</dbReference>
<dbReference type="PANTHER" id="PTHR43808">
    <property type="entry name" value="ACETYLORNITHINE DEACETYLASE"/>
    <property type="match status" value="1"/>
</dbReference>
<evidence type="ECO:0000313" key="4">
    <source>
        <dbReference type="EMBL" id="WEB44522.1"/>
    </source>
</evidence>
<evidence type="ECO:0000259" key="3">
    <source>
        <dbReference type="Pfam" id="PF07687"/>
    </source>
</evidence>
<evidence type="ECO:0000256" key="2">
    <source>
        <dbReference type="ARBA" id="ARBA00022801"/>
    </source>
</evidence>
<dbReference type="SUPFAM" id="SSF53187">
    <property type="entry name" value="Zn-dependent exopeptidases"/>
    <property type="match status" value="1"/>
</dbReference>
<organism evidence="4 5">
    <name type="scientific">Streptomyces yunnanensis</name>
    <dbReference type="NCBI Taxonomy" id="156453"/>
    <lineage>
        <taxon>Bacteria</taxon>
        <taxon>Bacillati</taxon>
        <taxon>Actinomycetota</taxon>
        <taxon>Actinomycetes</taxon>
        <taxon>Kitasatosporales</taxon>
        <taxon>Streptomycetaceae</taxon>
        <taxon>Streptomyces</taxon>
    </lineage>
</organism>
<gene>
    <name evidence="4" type="ORF">MOV08_38045</name>
</gene>
<dbReference type="Gene3D" id="3.40.630.10">
    <property type="entry name" value="Zn peptidases"/>
    <property type="match status" value="2"/>
</dbReference>
<dbReference type="PANTHER" id="PTHR43808:SF25">
    <property type="entry name" value="PEPTIDASE M20 DIMERISATION DOMAIN-CONTAINING PROTEIN"/>
    <property type="match status" value="1"/>
</dbReference>
<dbReference type="SUPFAM" id="SSF55031">
    <property type="entry name" value="Bacterial exopeptidase dimerisation domain"/>
    <property type="match status" value="1"/>
</dbReference>
<dbReference type="InterPro" id="IPR011650">
    <property type="entry name" value="Peptidase_M20_dimer"/>
</dbReference>
<dbReference type="EMBL" id="CP095749">
    <property type="protein sequence ID" value="WEB44522.1"/>
    <property type="molecule type" value="Genomic_DNA"/>
</dbReference>
<dbReference type="Proteomes" id="UP001218629">
    <property type="component" value="Chromosome"/>
</dbReference>
<protein>
    <submittedName>
        <fullName evidence="4">M20/M25/M40 family metallo-hydrolase</fullName>
    </submittedName>
</protein>
<dbReference type="Gene3D" id="3.30.70.360">
    <property type="match status" value="1"/>
</dbReference>
<dbReference type="InterPro" id="IPR036264">
    <property type="entry name" value="Bact_exopeptidase_dim_dom"/>
</dbReference>
<name>A0ABY8ALR6_9ACTN</name>
<sequence>MSAVLSAEERAALEEIDETALARMLMELLAIPSVTGSAAESEMQHRLAGQLDRLGLDVDLWPVDLPALRAHPDFPGTEAPRDEAWGLVAATPGGGDGPTMILQGHVDVVPPGDLRLRGRVAAHFVVGEEDGGLGAFATLQRGHTGDACLITEPTGGTLVTANAGALTFRIEVPGQATHASTRDAGVSAIDAYVPIHQALAHLEARRNTATDPLMAEYATPYALSVGTLRAGDWASSVPDRLVAEGRLGVALGEDPAEAVADFETCVAQTCAQDPWLRDHPAIVTWPGGRFASGRLPAGHPLGALVRDAHADTVGGPRVRERGAPYGSDLRLYTAADIPTLQFGPGDVRLAHSTRERVSVPEIAAVARTLVLAALRTVGTR</sequence>
<keyword evidence="2" id="KW-0378">Hydrolase</keyword>
<proteinExistence type="predicted"/>
<evidence type="ECO:0000256" key="1">
    <source>
        <dbReference type="ARBA" id="ARBA00022723"/>
    </source>
</evidence>
<keyword evidence="5" id="KW-1185">Reference proteome</keyword>
<keyword evidence="1" id="KW-0479">Metal-binding</keyword>
<dbReference type="InterPro" id="IPR002933">
    <property type="entry name" value="Peptidase_M20"/>
</dbReference>
<reference evidence="4 5" key="1">
    <citation type="submission" date="2022-03" db="EMBL/GenBank/DDBJ databases">
        <title>Streptomyces yunnanensis P86,complete genome.</title>
        <authorList>
            <person name="Chen S."/>
            <person name="Zhang Q."/>
        </authorList>
    </citation>
    <scope>NUCLEOTIDE SEQUENCE [LARGE SCALE GENOMIC DNA]</scope>
    <source>
        <strain evidence="4 5">P86</strain>
    </source>
</reference>
<dbReference type="Pfam" id="PF07687">
    <property type="entry name" value="M20_dimer"/>
    <property type="match status" value="1"/>
</dbReference>
<feature type="domain" description="Peptidase M20 dimerisation" evidence="3">
    <location>
        <begin position="161"/>
        <end position="273"/>
    </location>
</feature>